<accession>A0A9W8T9Y2</accession>
<proteinExistence type="predicted"/>
<dbReference type="Pfam" id="PF21858">
    <property type="entry name" value="DUF6914"/>
    <property type="match status" value="1"/>
</dbReference>
<dbReference type="AlphaFoldDB" id="A0A9W8T9Y2"/>
<dbReference type="Proteomes" id="UP001140502">
    <property type="component" value="Unassembled WGS sequence"/>
</dbReference>
<keyword evidence="2" id="KW-1185">Reference proteome</keyword>
<evidence type="ECO:0000313" key="2">
    <source>
        <dbReference type="Proteomes" id="UP001140502"/>
    </source>
</evidence>
<organism evidence="1 2">
    <name type="scientific">Fusarium piperis</name>
    <dbReference type="NCBI Taxonomy" id="1435070"/>
    <lineage>
        <taxon>Eukaryota</taxon>
        <taxon>Fungi</taxon>
        <taxon>Dikarya</taxon>
        <taxon>Ascomycota</taxon>
        <taxon>Pezizomycotina</taxon>
        <taxon>Sordariomycetes</taxon>
        <taxon>Hypocreomycetidae</taxon>
        <taxon>Hypocreales</taxon>
        <taxon>Nectriaceae</taxon>
        <taxon>Fusarium</taxon>
        <taxon>Fusarium solani species complex</taxon>
    </lineage>
</organism>
<comment type="caution">
    <text evidence="1">The sequence shown here is derived from an EMBL/GenBank/DDBJ whole genome shotgun (WGS) entry which is preliminary data.</text>
</comment>
<dbReference type="InterPro" id="IPR054208">
    <property type="entry name" value="DUF6914"/>
</dbReference>
<name>A0A9W8T9Y2_9HYPO</name>
<dbReference type="OrthoDB" id="4924482at2759"/>
<protein>
    <submittedName>
        <fullName evidence="1">Uncharacterized protein</fullName>
    </submittedName>
</protein>
<dbReference type="EMBL" id="JAPEUR010000528">
    <property type="protein sequence ID" value="KAJ4308457.1"/>
    <property type="molecule type" value="Genomic_DNA"/>
</dbReference>
<gene>
    <name evidence="1" type="ORF">N0V84_012092</name>
</gene>
<reference evidence="1" key="1">
    <citation type="submission" date="2022-10" db="EMBL/GenBank/DDBJ databases">
        <title>Tapping the CABI collections for fungal endophytes: first genome assemblies for Collariella, Neodidymelliopsis, Ascochyta clinopodiicola, Didymella pomorum, Didymosphaeria variabile, Neocosmospora piperis and Neocucurbitaria cava.</title>
        <authorList>
            <person name="Hill R."/>
        </authorList>
    </citation>
    <scope>NUCLEOTIDE SEQUENCE</scope>
    <source>
        <strain evidence="1">IMI 366586</strain>
    </source>
</reference>
<sequence length="176" mass="20362">MTQLVALALHHRDNFSRGRSRKMFGYEAYHWGIIIMPEDSHGRDCSAFDATDASEIDPVTFRLENPTMDWWFRVKENVDPALSTKLIGRIVIGQIPDEVSSAELRGFFEKIELPIKNRDPQQSCVTWALNAVQALQRQGWAWDFELDQFKDAALSYADERMKRENSSEPSIKYYSV</sequence>
<evidence type="ECO:0000313" key="1">
    <source>
        <dbReference type="EMBL" id="KAJ4308457.1"/>
    </source>
</evidence>